<dbReference type="GO" id="GO:0008270">
    <property type="term" value="F:zinc ion binding"/>
    <property type="evidence" value="ECO:0007669"/>
    <property type="project" value="UniProtKB-UniRule"/>
</dbReference>
<proteinExistence type="inferred from homology"/>
<dbReference type="Gene3D" id="2.30.40.10">
    <property type="entry name" value="Urease, subunit C, domain 1"/>
    <property type="match status" value="1"/>
</dbReference>
<comment type="catalytic activity">
    <reaction evidence="7 8">
        <text>guanine + H2O + H(+) = xanthine + NH4(+)</text>
        <dbReference type="Rhea" id="RHEA:14665"/>
        <dbReference type="ChEBI" id="CHEBI:15377"/>
        <dbReference type="ChEBI" id="CHEBI:15378"/>
        <dbReference type="ChEBI" id="CHEBI:16235"/>
        <dbReference type="ChEBI" id="CHEBI:17712"/>
        <dbReference type="ChEBI" id="CHEBI:28938"/>
        <dbReference type="EC" id="3.5.4.3"/>
    </reaction>
</comment>
<evidence type="ECO:0000256" key="2">
    <source>
        <dbReference type="ARBA" id="ARBA00006745"/>
    </source>
</evidence>
<evidence type="ECO:0000256" key="6">
    <source>
        <dbReference type="ARBA" id="ARBA00022833"/>
    </source>
</evidence>
<dbReference type="InterPro" id="IPR014311">
    <property type="entry name" value="Guanine_deaminase"/>
</dbReference>
<dbReference type="InterPro" id="IPR051607">
    <property type="entry name" value="Metallo-dep_hydrolases"/>
</dbReference>
<protein>
    <recommendedName>
        <fullName evidence="3 8">Guanine deaminase</fullName>
        <shortName evidence="8">Guanase</shortName>
        <ecNumber evidence="3 8">3.5.4.3</ecNumber>
    </recommendedName>
    <alternativeName>
        <fullName evidence="8">Guanine aminohydrolase</fullName>
    </alternativeName>
</protein>
<dbReference type="InterPro" id="IPR006680">
    <property type="entry name" value="Amidohydro-rel"/>
</dbReference>
<keyword evidence="6 8" id="KW-0862">Zinc</keyword>
<dbReference type="FunFam" id="3.20.20.140:FF:000022">
    <property type="entry name" value="Guanine deaminase"/>
    <property type="match status" value="1"/>
</dbReference>
<comment type="similarity">
    <text evidence="2 8">Belongs to the metallo-dependent hydrolases superfamily. ATZ/TRZ family.</text>
</comment>
<evidence type="ECO:0000256" key="7">
    <source>
        <dbReference type="ARBA" id="ARBA00051148"/>
    </source>
</evidence>
<dbReference type="PANTHER" id="PTHR11271">
    <property type="entry name" value="GUANINE DEAMINASE"/>
    <property type="match status" value="1"/>
</dbReference>
<organism evidence="10">
    <name type="scientific">Polytomella parva</name>
    <dbReference type="NCBI Taxonomy" id="51329"/>
    <lineage>
        <taxon>Eukaryota</taxon>
        <taxon>Viridiplantae</taxon>
        <taxon>Chlorophyta</taxon>
        <taxon>core chlorophytes</taxon>
        <taxon>Chlorophyceae</taxon>
        <taxon>CS clade</taxon>
        <taxon>Chlamydomonadales</taxon>
        <taxon>Chlamydomonadaceae</taxon>
        <taxon>Polytomella</taxon>
    </lineage>
</organism>
<evidence type="ECO:0000256" key="3">
    <source>
        <dbReference type="ARBA" id="ARBA00012781"/>
    </source>
</evidence>
<comment type="pathway">
    <text evidence="1 8">Purine metabolism; guanine degradation; xanthine from guanine: step 1/1.</text>
</comment>
<dbReference type="InterPro" id="IPR011059">
    <property type="entry name" value="Metal-dep_hydrolase_composite"/>
</dbReference>
<comment type="function">
    <text evidence="8">Catalyzes the hydrolytic deamination of guanine, producing xanthine and ammonia.</text>
</comment>
<evidence type="ECO:0000256" key="8">
    <source>
        <dbReference type="RuleBase" id="RU366009"/>
    </source>
</evidence>
<reference evidence="10" key="1">
    <citation type="submission" date="2021-01" db="EMBL/GenBank/DDBJ databases">
        <authorList>
            <person name="Corre E."/>
            <person name="Pelletier E."/>
            <person name="Niang G."/>
            <person name="Scheremetjew M."/>
            <person name="Finn R."/>
            <person name="Kale V."/>
            <person name="Holt S."/>
            <person name="Cochrane G."/>
            <person name="Meng A."/>
            <person name="Brown T."/>
            <person name="Cohen L."/>
        </authorList>
    </citation>
    <scope>NUCLEOTIDE SEQUENCE</scope>
    <source>
        <strain evidence="10">SAG 63-3</strain>
    </source>
</reference>
<dbReference type="GO" id="GO:0006147">
    <property type="term" value="P:guanine catabolic process"/>
    <property type="evidence" value="ECO:0007669"/>
    <property type="project" value="UniProtKB-UniRule"/>
</dbReference>
<dbReference type="SUPFAM" id="SSF51556">
    <property type="entry name" value="Metallo-dependent hydrolases"/>
    <property type="match status" value="1"/>
</dbReference>
<dbReference type="EC" id="3.5.4.3" evidence="3 8"/>
<feature type="domain" description="Amidohydrolase-related" evidence="9">
    <location>
        <begin position="74"/>
        <end position="453"/>
    </location>
</feature>
<evidence type="ECO:0000313" key="10">
    <source>
        <dbReference type="EMBL" id="CAD8792485.1"/>
    </source>
</evidence>
<evidence type="ECO:0000256" key="4">
    <source>
        <dbReference type="ARBA" id="ARBA00022723"/>
    </source>
</evidence>
<dbReference type="Pfam" id="PF01979">
    <property type="entry name" value="Amidohydro_1"/>
    <property type="match status" value="1"/>
</dbReference>
<accession>A0A7S0VP69</accession>
<dbReference type="PANTHER" id="PTHR11271:SF6">
    <property type="entry name" value="GUANINE DEAMINASE"/>
    <property type="match status" value="1"/>
</dbReference>
<name>A0A7S0VP69_9CHLO</name>
<dbReference type="GO" id="GO:0008892">
    <property type="term" value="F:guanine deaminase activity"/>
    <property type="evidence" value="ECO:0007669"/>
    <property type="project" value="UniProtKB-UniRule"/>
</dbReference>
<comment type="cofactor">
    <cofactor evidence="8">
        <name>Zn(2+)</name>
        <dbReference type="ChEBI" id="CHEBI:29105"/>
    </cofactor>
    <text evidence="8">Binds 1 zinc ion per subunit.</text>
</comment>
<dbReference type="EMBL" id="HBFM01033471">
    <property type="protein sequence ID" value="CAD8792485.1"/>
    <property type="molecule type" value="Transcribed_RNA"/>
</dbReference>
<evidence type="ECO:0000256" key="5">
    <source>
        <dbReference type="ARBA" id="ARBA00022801"/>
    </source>
</evidence>
<dbReference type="AlphaFoldDB" id="A0A7S0VP69"/>
<dbReference type="NCBIfam" id="TIGR02967">
    <property type="entry name" value="guan_deamin"/>
    <property type="match status" value="1"/>
</dbReference>
<gene>
    <name evidence="10" type="ORF">PPAR00522_LOCUS21858</name>
</gene>
<dbReference type="SUPFAM" id="SSF51338">
    <property type="entry name" value="Composite domain of metallo-dependent hydrolases"/>
    <property type="match status" value="1"/>
</dbReference>
<evidence type="ECO:0000259" key="9">
    <source>
        <dbReference type="Pfam" id="PF01979"/>
    </source>
</evidence>
<dbReference type="InterPro" id="IPR032466">
    <property type="entry name" value="Metal_Hydrolase"/>
</dbReference>
<evidence type="ECO:0000256" key="1">
    <source>
        <dbReference type="ARBA" id="ARBA00004984"/>
    </source>
</evidence>
<keyword evidence="4 8" id="KW-0479">Metal-binding</keyword>
<dbReference type="UniPathway" id="UPA00603">
    <property type="reaction ID" value="UER00660"/>
</dbReference>
<keyword evidence="5 8" id="KW-0378">Hydrolase</keyword>
<dbReference type="GO" id="GO:0005829">
    <property type="term" value="C:cytosol"/>
    <property type="evidence" value="ECO:0007669"/>
    <property type="project" value="TreeGrafter"/>
</dbReference>
<dbReference type="Gene3D" id="3.20.20.140">
    <property type="entry name" value="Metal-dependent hydrolases"/>
    <property type="match status" value="1"/>
</dbReference>
<sequence length="553" mass="60855">MSPVNETPNLKVFRGCFFHAPEYGHIESLLDNLMVVKDGKIVHVGPGSEEASALAEYSIKEDAVYRIKEGQFFIPGFIDTHVHAPQYKFAGTATDLPLLDWLKTYTFPTESRFSDLKAALSRYSLLLKRFLRNGTTTAMYYGTIHLEATKLLADLVELSGQRAVLGKVCMDQNSIEDYVEETNRSLEETETFVKYVRSKQCTRVDPCITPRFIPTCSMPLMKGLSNLASKYKCHIQSHISECCGEVNWVKDLHPSYGSDTELFDELGLLTNKAVMAHGTFLSDKDMKLMSRRGAAISHCPLSNFFVGDACFPVNRAISSGLKVGLGTDIAGGMSASILSAMRSAVVNSRAIRAFNIAQSGGTKVTPEMEKDVITYKEALYLATMGGAESLDLADRIGSFHVGKEFDALLVDPLVPMGPFDVFEDESPSLVVEKFLNLGDDRNILEVYVQGQLVRKEGRFMLDDRLNAPDCEADSHITEALTLAKDAIEEESLLIAAAAATSSVSSGGKCSGGGSASAHINKPKLARRCRWMIDGEDEIKRRLEACRAKRLKHL</sequence>